<sequence>MRDYFLFLSDIINAISMPNETISILGTVFGTVVGGNLMIEIDKTQYKKLSNAQKNIKPAPYPS</sequence>
<reference evidence="2 3" key="2">
    <citation type="journal article" date="2016" name="Genome Announc.">
        <title>Draft Genome Sequence of Oceanobacillus picturae Heshi-B3, Isolated from Fermented Rice Bran in a Traditional Japanese Seafood Dish.</title>
        <authorList>
            <person name="Akuzawa S."/>
            <person name="Nagaoka J."/>
            <person name="Kanekatsu M."/>
            <person name="Kanesaki Y."/>
            <person name="Suzuki T."/>
        </authorList>
    </citation>
    <scope>NUCLEOTIDE SEQUENCE [LARGE SCALE GENOMIC DNA]</scope>
    <source>
        <strain evidence="2 3">Heshi-B3</strain>
    </source>
</reference>
<name>A0A0U9HDB2_9BACI</name>
<protein>
    <submittedName>
        <fullName evidence="2">Exonuclease 3'-5' domain-containing protein 2 isoform X2</fullName>
    </submittedName>
</protein>
<keyword evidence="1" id="KW-0812">Transmembrane</keyword>
<keyword evidence="2" id="KW-0378">Hydrolase</keyword>
<reference evidence="3" key="1">
    <citation type="submission" date="2015-07" db="EMBL/GenBank/DDBJ databases">
        <title>Draft Genome Sequence of Oceanobacillus picturae Heshi-B3 that Was Isolated from Fermented Rice Bran with Aging Salted Mackerel, Which Was Named Heshiko as Traditional Fermented Seafood in Japan.</title>
        <authorList>
            <person name="Akuzawa S."/>
            <person name="Nakagawa J."/>
            <person name="Kanekatsu T."/>
            <person name="Kanesaki Y."/>
            <person name="Suzuki T."/>
        </authorList>
    </citation>
    <scope>NUCLEOTIDE SEQUENCE [LARGE SCALE GENOMIC DNA]</scope>
    <source>
        <strain evidence="3">Heshi-B3</strain>
    </source>
</reference>
<comment type="caution">
    <text evidence="2">The sequence shown here is derived from an EMBL/GenBank/DDBJ whole genome shotgun (WGS) entry which is preliminary data.</text>
</comment>
<keyword evidence="1" id="KW-1133">Transmembrane helix</keyword>
<keyword evidence="2" id="KW-0540">Nuclease</keyword>
<dbReference type="AlphaFoldDB" id="A0A0U9HDB2"/>
<organism evidence="2 3">
    <name type="scientific">Oceanobacillus picturae</name>
    <dbReference type="NCBI Taxonomy" id="171693"/>
    <lineage>
        <taxon>Bacteria</taxon>
        <taxon>Bacillati</taxon>
        <taxon>Bacillota</taxon>
        <taxon>Bacilli</taxon>
        <taxon>Bacillales</taxon>
        <taxon>Bacillaceae</taxon>
        <taxon>Oceanobacillus</taxon>
    </lineage>
</organism>
<dbReference type="Proteomes" id="UP000052946">
    <property type="component" value="Unassembled WGS sequence"/>
</dbReference>
<accession>A0A0U9HDB2</accession>
<keyword evidence="2" id="KW-0269">Exonuclease</keyword>
<evidence type="ECO:0000313" key="3">
    <source>
        <dbReference type="Proteomes" id="UP000052946"/>
    </source>
</evidence>
<proteinExistence type="predicted"/>
<gene>
    <name evidence="2" type="ORF">OPHB3_1659</name>
</gene>
<feature type="transmembrane region" description="Helical" evidence="1">
    <location>
        <begin position="20"/>
        <end position="39"/>
    </location>
</feature>
<evidence type="ECO:0000256" key="1">
    <source>
        <dbReference type="SAM" id="Phobius"/>
    </source>
</evidence>
<dbReference type="GO" id="GO:0004527">
    <property type="term" value="F:exonuclease activity"/>
    <property type="evidence" value="ECO:0007669"/>
    <property type="project" value="UniProtKB-KW"/>
</dbReference>
<dbReference type="EMBL" id="BBXV01000019">
    <property type="protein sequence ID" value="GAQ17734.1"/>
    <property type="molecule type" value="Genomic_DNA"/>
</dbReference>
<evidence type="ECO:0000313" key="2">
    <source>
        <dbReference type="EMBL" id="GAQ17734.1"/>
    </source>
</evidence>
<keyword evidence="1" id="KW-0472">Membrane</keyword>